<gene>
    <name evidence="1" type="ORF">g.5248</name>
</gene>
<reference evidence="1" key="1">
    <citation type="journal article" date="2016" name="Gigascience">
        <title>De novo construction of an expanded transcriptome assembly for the western tarnished plant bug, Lygus hesperus.</title>
        <authorList>
            <person name="Tassone E.E."/>
            <person name="Geib S.M."/>
            <person name="Hall B."/>
            <person name="Fabrick J.A."/>
            <person name="Brent C.S."/>
            <person name="Hull J.J."/>
        </authorList>
    </citation>
    <scope>NUCLEOTIDE SEQUENCE</scope>
</reference>
<feature type="non-terminal residue" evidence="1">
    <location>
        <position position="126"/>
    </location>
</feature>
<dbReference type="EMBL" id="GDHC01001324">
    <property type="protein sequence ID" value="JAQ17305.1"/>
    <property type="molecule type" value="Transcribed_RNA"/>
</dbReference>
<dbReference type="AlphaFoldDB" id="A0A146MDL9"/>
<feature type="non-terminal residue" evidence="1">
    <location>
        <position position="1"/>
    </location>
</feature>
<proteinExistence type="predicted"/>
<organism evidence="1">
    <name type="scientific">Lygus hesperus</name>
    <name type="common">Western plant bug</name>
    <dbReference type="NCBI Taxonomy" id="30085"/>
    <lineage>
        <taxon>Eukaryota</taxon>
        <taxon>Metazoa</taxon>
        <taxon>Ecdysozoa</taxon>
        <taxon>Arthropoda</taxon>
        <taxon>Hexapoda</taxon>
        <taxon>Insecta</taxon>
        <taxon>Pterygota</taxon>
        <taxon>Neoptera</taxon>
        <taxon>Paraneoptera</taxon>
        <taxon>Hemiptera</taxon>
        <taxon>Heteroptera</taxon>
        <taxon>Panheteroptera</taxon>
        <taxon>Cimicomorpha</taxon>
        <taxon>Miridae</taxon>
        <taxon>Mirini</taxon>
        <taxon>Lygus</taxon>
    </lineage>
</organism>
<name>A0A146MDL9_LYGHE</name>
<accession>A0A146MDL9</accession>
<evidence type="ECO:0000313" key="1">
    <source>
        <dbReference type="EMBL" id="JAQ17305.1"/>
    </source>
</evidence>
<sequence length="126" mass="14061">FFFGEVVAAIRTFFQVSLEFVGSSQFNWCDLYSFLLLLFSWRENRYQSVFVYYYTARTINSGLLTSRCTGPRNVRHQINKRKLWHLVTEWVAGTVVEEVLGEAPVVGVGAGEEVVGGTSVGGVAAV</sequence>
<protein>
    <submittedName>
        <fullName evidence="1">Uncharacterized protein</fullName>
    </submittedName>
</protein>